<dbReference type="PANTHER" id="PTHR34072">
    <property type="entry name" value="ENZYMATIC POLYPROTEIN-RELATED"/>
    <property type="match status" value="1"/>
</dbReference>
<evidence type="ECO:0000313" key="3">
    <source>
        <dbReference type="Proteomes" id="UP001151760"/>
    </source>
</evidence>
<dbReference type="EMBL" id="BQNB010009438">
    <property type="protein sequence ID" value="GJS63535.1"/>
    <property type="molecule type" value="Genomic_DNA"/>
</dbReference>
<feature type="region of interest" description="Disordered" evidence="1">
    <location>
        <begin position="781"/>
        <end position="832"/>
    </location>
</feature>
<feature type="compositionally biased region" description="Basic and acidic residues" evidence="1">
    <location>
        <begin position="466"/>
        <end position="478"/>
    </location>
</feature>
<feature type="compositionally biased region" description="Polar residues" evidence="1">
    <location>
        <begin position="533"/>
        <end position="552"/>
    </location>
</feature>
<keyword evidence="3" id="KW-1185">Reference proteome</keyword>
<name>A0ABQ4XF79_9ASTR</name>
<protein>
    <recommendedName>
        <fullName evidence="4">Reverse transcriptase domain-containing protein</fullName>
    </recommendedName>
</protein>
<proteinExistence type="predicted"/>
<evidence type="ECO:0000313" key="2">
    <source>
        <dbReference type="EMBL" id="GJS63535.1"/>
    </source>
</evidence>
<evidence type="ECO:0000256" key="1">
    <source>
        <dbReference type="SAM" id="MobiDB-lite"/>
    </source>
</evidence>
<organism evidence="2 3">
    <name type="scientific">Tanacetum coccineum</name>
    <dbReference type="NCBI Taxonomy" id="301880"/>
    <lineage>
        <taxon>Eukaryota</taxon>
        <taxon>Viridiplantae</taxon>
        <taxon>Streptophyta</taxon>
        <taxon>Embryophyta</taxon>
        <taxon>Tracheophyta</taxon>
        <taxon>Spermatophyta</taxon>
        <taxon>Magnoliopsida</taxon>
        <taxon>eudicotyledons</taxon>
        <taxon>Gunneridae</taxon>
        <taxon>Pentapetalae</taxon>
        <taxon>asterids</taxon>
        <taxon>campanulids</taxon>
        <taxon>Asterales</taxon>
        <taxon>Asteraceae</taxon>
        <taxon>Asteroideae</taxon>
        <taxon>Anthemideae</taxon>
        <taxon>Anthemidinae</taxon>
        <taxon>Tanacetum</taxon>
    </lineage>
</organism>
<feature type="region of interest" description="Disordered" evidence="1">
    <location>
        <begin position="677"/>
        <end position="717"/>
    </location>
</feature>
<accession>A0ABQ4XF79</accession>
<comment type="caution">
    <text evidence="2">The sequence shown here is derived from an EMBL/GenBank/DDBJ whole genome shotgun (WGS) entry which is preliminary data.</text>
</comment>
<dbReference type="PANTHER" id="PTHR34072:SF52">
    <property type="entry name" value="RIBONUCLEASE H"/>
    <property type="match status" value="1"/>
</dbReference>
<reference evidence="2" key="1">
    <citation type="journal article" date="2022" name="Int. J. Mol. Sci.">
        <title>Draft Genome of Tanacetum Coccineum: Genomic Comparison of Closely Related Tanacetum-Family Plants.</title>
        <authorList>
            <person name="Yamashiro T."/>
            <person name="Shiraishi A."/>
            <person name="Nakayama K."/>
            <person name="Satake H."/>
        </authorList>
    </citation>
    <scope>NUCLEOTIDE SEQUENCE</scope>
</reference>
<dbReference type="Proteomes" id="UP001151760">
    <property type="component" value="Unassembled WGS sequence"/>
</dbReference>
<evidence type="ECO:0008006" key="4">
    <source>
        <dbReference type="Google" id="ProtNLM"/>
    </source>
</evidence>
<dbReference type="InterPro" id="IPR043502">
    <property type="entry name" value="DNA/RNA_pol_sf"/>
</dbReference>
<reference evidence="2" key="2">
    <citation type="submission" date="2022-01" db="EMBL/GenBank/DDBJ databases">
        <authorList>
            <person name="Yamashiro T."/>
            <person name="Shiraishi A."/>
            <person name="Satake H."/>
            <person name="Nakayama K."/>
        </authorList>
    </citation>
    <scope>NUCLEOTIDE SEQUENCE</scope>
</reference>
<feature type="region of interest" description="Disordered" evidence="1">
    <location>
        <begin position="435"/>
        <end position="507"/>
    </location>
</feature>
<feature type="region of interest" description="Disordered" evidence="1">
    <location>
        <begin position="533"/>
        <end position="572"/>
    </location>
</feature>
<feature type="compositionally biased region" description="Basic and acidic residues" evidence="1">
    <location>
        <begin position="797"/>
        <end position="818"/>
    </location>
</feature>
<feature type="compositionally biased region" description="Polar residues" evidence="1">
    <location>
        <begin position="435"/>
        <end position="445"/>
    </location>
</feature>
<sequence>MEDMEMEGWRNGNGNEIGIVAKNYRGFMPVARECTFQDFLKCKPHNFSGTEGVVGLTRWFEKMETVFNISYLSNEKINEISYIAGSVLTWWKLYHKRTIGVGMVPDEEDRVERFIGGLSDNNSRECDCAGIQPDSRALRIANSDGQEGPGLCCKGSAKNNMWRMESKPNGINSSGGTTIPPALCTMSVETVKKVGHQLGGICPKLEESETVEYQTRNRMEKDWKIRWREFPGKSSPEDLPGFTHLLDKLNFKSYKSLGRKNCTPSSIQRCEFWLSKVKFLGHVIDSEGIHVDPAKIKAIKDWASPKTPTEIRQFLEKAEAAFQLLKQKLCSASILALLEGSENFMVADSLKSKGMKQAATSSQLVYGNTKLEPLARRERLCSTIEVGFQIDLFNLISTPNPAKVKTETRPRAAHEVPLLTATTNHVINMYTIGASGSSRTPSTVGKSPLDFTDEDLPPPWGNTKGVRTEEQIQDELSREIPLQKQKRCKRANDEAEANAPPKVLRKDHVSSPAYSAYGGKSLATMGLGAGSISSTPSAQGAPTAAKSVSDSDLLSYAKPQPYPEQDNAKSSRGTAIEIPTEHVATTKVNVQLSVGSPESGKSTFVPSVVGSPGVMTILVISISSDSSEGSVGTPAGRVILFGTIPTTIPDTTPVITPPTTQTNTTMIPTETPIMAPTMPPSPDYTPVFSDYSPASDLESDPSEDPSSDHIPPLSAPHHFYHRMMTPRTRSHVIPRHRVMILAPGQPIPHGRPYRYHLNGLVHMMTAKKRVGSLPTHRFAVRHSADHSSSDSSSEASSDFHSDASSDSSLRHSLSDHSSPDLPSTSARPSCKRRRDFGYSADVEAEIDECFAYADALRDRGIDTRIVVEGVDREESETGARGPVEVRVERVMHPVMPEDILEPAQKGAVEVIEGVQREQGHRIVGVESAITALTELERDNKRLRGAASVESQRVDRLQRGMSRMQRELRQIRRFRFYDRMRVGRFEACARKHMGYRP</sequence>
<dbReference type="SUPFAM" id="SSF56672">
    <property type="entry name" value="DNA/RNA polymerases"/>
    <property type="match status" value="1"/>
</dbReference>
<gene>
    <name evidence="2" type="ORF">Tco_0678099</name>
</gene>